<dbReference type="InterPro" id="IPR018378">
    <property type="entry name" value="C-type_lectin_CS"/>
</dbReference>
<dbReference type="Gene3D" id="3.10.100.10">
    <property type="entry name" value="Mannose-Binding Protein A, subunit A"/>
    <property type="match status" value="1"/>
</dbReference>
<proteinExistence type="predicted"/>
<keyword evidence="1" id="KW-0430">Lectin</keyword>
<evidence type="ECO:0000313" key="6">
    <source>
        <dbReference type="RefSeq" id="XP_008288881.1"/>
    </source>
</evidence>
<dbReference type="GO" id="GO:0030246">
    <property type="term" value="F:carbohydrate binding"/>
    <property type="evidence" value="ECO:0007669"/>
    <property type="project" value="UniProtKB-KW"/>
</dbReference>
<name>A0A9Y4N081_9TELE</name>
<dbReference type="InterPro" id="IPR016187">
    <property type="entry name" value="CTDL_fold"/>
</dbReference>
<evidence type="ECO:0000256" key="2">
    <source>
        <dbReference type="ARBA" id="ARBA00023157"/>
    </source>
</evidence>
<protein>
    <submittedName>
        <fullName evidence="6">CD209 antigen-like isoform X1</fullName>
    </submittedName>
</protein>
<dbReference type="SMART" id="SM00034">
    <property type="entry name" value="CLECT"/>
    <property type="match status" value="1"/>
</dbReference>
<dbReference type="Proteomes" id="UP000694891">
    <property type="component" value="Unplaced"/>
</dbReference>
<dbReference type="PROSITE" id="PS00615">
    <property type="entry name" value="C_TYPE_LECTIN_1"/>
    <property type="match status" value="1"/>
</dbReference>
<dbReference type="InterPro" id="IPR016186">
    <property type="entry name" value="C-type_lectin-like/link_sf"/>
</dbReference>
<organism evidence="5 6">
    <name type="scientific">Stegastes partitus</name>
    <name type="common">bicolor damselfish</name>
    <dbReference type="NCBI Taxonomy" id="144197"/>
    <lineage>
        <taxon>Eukaryota</taxon>
        <taxon>Metazoa</taxon>
        <taxon>Chordata</taxon>
        <taxon>Craniata</taxon>
        <taxon>Vertebrata</taxon>
        <taxon>Euteleostomi</taxon>
        <taxon>Actinopterygii</taxon>
        <taxon>Neopterygii</taxon>
        <taxon>Teleostei</taxon>
        <taxon>Neoteleostei</taxon>
        <taxon>Acanthomorphata</taxon>
        <taxon>Ovalentaria</taxon>
        <taxon>Pomacentridae</taxon>
        <taxon>Stegastes</taxon>
    </lineage>
</organism>
<dbReference type="InterPro" id="IPR001304">
    <property type="entry name" value="C-type_lectin-like"/>
</dbReference>
<gene>
    <name evidence="6" type="primary">LOC103363767</name>
</gene>
<accession>A0A9Y4N081</accession>
<dbReference type="Pfam" id="PF00059">
    <property type="entry name" value="Lectin_C"/>
    <property type="match status" value="1"/>
</dbReference>
<dbReference type="PROSITE" id="PS50041">
    <property type="entry name" value="C_TYPE_LECTIN_2"/>
    <property type="match status" value="1"/>
</dbReference>
<dbReference type="SUPFAM" id="SSF56436">
    <property type="entry name" value="C-type lectin-like"/>
    <property type="match status" value="1"/>
</dbReference>
<keyword evidence="2" id="KW-1015">Disulfide bond</keyword>
<feature type="region of interest" description="Disordered" evidence="3">
    <location>
        <begin position="1"/>
        <end position="22"/>
    </location>
</feature>
<evidence type="ECO:0000313" key="5">
    <source>
        <dbReference type="Proteomes" id="UP000694891"/>
    </source>
</evidence>
<keyword evidence="5" id="KW-1185">Reference proteome</keyword>
<dbReference type="RefSeq" id="XP_008288881.1">
    <property type="nucleotide sequence ID" value="XM_008290659.1"/>
</dbReference>
<dbReference type="CDD" id="cd03590">
    <property type="entry name" value="CLECT_DC-SIGN_like"/>
    <property type="match status" value="1"/>
</dbReference>
<reference evidence="6" key="1">
    <citation type="submission" date="2025-08" db="UniProtKB">
        <authorList>
            <consortium name="RefSeq"/>
        </authorList>
    </citation>
    <scope>IDENTIFICATION</scope>
</reference>
<feature type="domain" description="C-type lectin" evidence="4">
    <location>
        <begin position="76"/>
        <end position="194"/>
    </location>
</feature>
<dbReference type="GeneID" id="103363767"/>
<evidence type="ECO:0000256" key="3">
    <source>
        <dbReference type="SAM" id="MobiDB-lite"/>
    </source>
</evidence>
<sequence length="198" mass="22495">MQEMEMSDHNNEPPRDMKKCSGGKKQAVSVGFVERRFSCQLIVLGFGLLCSALVTFTCCSRLTQSSQLCPPGWTEIQSRCYFLSTEHKSWEDSRNYCQSNGADLVVINSEEEQRAIYRLDEDGWLLFWIGLKGTNGAFRWVDGSALTKPFWKVGQPDHGGPNNVEDCVEMYHHDPALANWNDAPCGHGRRWLCEKDPK</sequence>
<evidence type="ECO:0000259" key="4">
    <source>
        <dbReference type="PROSITE" id="PS50041"/>
    </source>
</evidence>
<evidence type="ECO:0000256" key="1">
    <source>
        <dbReference type="ARBA" id="ARBA00022734"/>
    </source>
</evidence>
<dbReference type="AlphaFoldDB" id="A0A9Y4N081"/>
<dbReference type="InterPro" id="IPR050111">
    <property type="entry name" value="C-type_lectin/snaclec_domain"/>
</dbReference>
<dbReference type="InterPro" id="IPR033989">
    <property type="entry name" value="CD209-like_CTLD"/>
</dbReference>
<dbReference type="PANTHER" id="PTHR22803">
    <property type="entry name" value="MANNOSE, PHOSPHOLIPASE, LECTIN RECEPTOR RELATED"/>
    <property type="match status" value="1"/>
</dbReference>
<feature type="compositionally biased region" description="Basic and acidic residues" evidence="3">
    <location>
        <begin position="1"/>
        <end position="19"/>
    </location>
</feature>